<feature type="chain" id="PRO_5004383520" description="Lipoprotein" evidence="1">
    <location>
        <begin position="21"/>
        <end position="138"/>
    </location>
</feature>
<dbReference type="Proteomes" id="UP000032749">
    <property type="component" value="Chromosome"/>
</dbReference>
<dbReference type="AlphaFoldDB" id="R4YU31"/>
<evidence type="ECO:0000256" key="1">
    <source>
        <dbReference type="SAM" id="SignalP"/>
    </source>
</evidence>
<dbReference type="EMBL" id="FO203512">
    <property type="protein sequence ID" value="CCK77498.1"/>
    <property type="molecule type" value="Genomic_DNA"/>
</dbReference>
<proteinExistence type="predicted"/>
<sequence length="138" mass="15339">MKIVFLLLLTTLLMSGCTSGGSTRSESISVGSQYYPTTNYVELFFGAYNGNKQYEQISFIEVLGGRRSKTDELLKELRRKAKSVGADAVIDIRKGRRMRKENDSALLVLSIAAGEDSSHTSQEYRSDTLQGIAIKYLD</sequence>
<dbReference type="STRING" id="698738.OLEAN_C33220"/>
<evidence type="ECO:0000313" key="2">
    <source>
        <dbReference type="EMBL" id="CCK77498.1"/>
    </source>
</evidence>
<organism evidence="2 3">
    <name type="scientific">Oleispira antarctica RB-8</name>
    <dbReference type="NCBI Taxonomy" id="698738"/>
    <lineage>
        <taxon>Bacteria</taxon>
        <taxon>Pseudomonadati</taxon>
        <taxon>Pseudomonadota</taxon>
        <taxon>Gammaproteobacteria</taxon>
        <taxon>Oceanospirillales</taxon>
        <taxon>Oceanospirillaceae</taxon>
        <taxon>Oleispira</taxon>
    </lineage>
</organism>
<dbReference type="OrthoDB" id="9917172at2"/>
<evidence type="ECO:0008006" key="4">
    <source>
        <dbReference type="Google" id="ProtNLM"/>
    </source>
</evidence>
<feature type="signal peptide" evidence="1">
    <location>
        <begin position="1"/>
        <end position="20"/>
    </location>
</feature>
<dbReference type="PROSITE" id="PS51257">
    <property type="entry name" value="PROKAR_LIPOPROTEIN"/>
    <property type="match status" value="1"/>
</dbReference>
<dbReference type="HOGENOM" id="CLU_1853170_0_0_6"/>
<protein>
    <recommendedName>
        <fullName evidence="4">Lipoprotein</fullName>
    </recommendedName>
</protein>
<gene>
    <name evidence="2" type="ORF">OLEAN_C33220</name>
</gene>
<accession>R4YU31</accession>
<evidence type="ECO:0000313" key="3">
    <source>
        <dbReference type="Proteomes" id="UP000032749"/>
    </source>
</evidence>
<keyword evidence="1" id="KW-0732">Signal</keyword>
<name>R4YU31_OLEAN</name>
<reference evidence="2 3" key="1">
    <citation type="journal article" date="2013" name="Nat. Commun.">
        <title>Genome sequence and functional genomic analysis of the oil-degrading bacterium Oleispira antarctica.</title>
        <authorList>
            <person name="Kube M."/>
            <person name="Chernikova T.N."/>
            <person name="Al-Ramahi Y."/>
            <person name="Beloqui A."/>
            <person name="Lopez-Cortez N."/>
            <person name="Guazzaroni M.E."/>
            <person name="Heipieper H.J."/>
            <person name="Klages S."/>
            <person name="Kotsyurbenko O.R."/>
            <person name="Langer I."/>
            <person name="Nechitaylo T.Y."/>
            <person name="Lunsdorf H."/>
            <person name="Fernandez M."/>
            <person name="Juarez S."/>
            <person name="Ciordia S."/>
            <person name="Singer A."/>
            <person name="Kagan O."/>
            <person name="Egorova O."/>
            <person name="Petit P.A."/>
            <person name="Stogios P."/>
            <person name="Kim Y."/>
            <person name="Tchigvintsev A."/>
            <person name="Flick R."/>
            <person name="Denaro R."/>
            <person name="Genovese M."/>
            <person name="Albar J.P."/>
            <person name="Reva O.N."/>
            <person name="Martinez-Gomariz M."/>
            <person name="Tran H."/>
            <person name="Ferrer M."/>
            <person name="Savchenko A."/>
            <person name="Yakunin A.F."/>
            <person name="Yakimov M.M."/>
            <person name="Golyshina O.V."/>
            <person name="Reinhardt R."/>
            <person name="Golyshin P.N."/>
        </authorList>
    </citation>
    <scope>NUCLEOTIDE SEQUENCE [LARGE SCALE GENOMIC DNA]</scope>
</reference>
<dbReference type="KEGG" id="oai:OLEAN_C33220"/>
<keyword evidence="3" id="KW-1185">Reference proteome</keyword>